<reference evidence="3" key="1">
    <citation type="submission" date="2020-06" db="EMBL/GenBank/DDBJ databases">
        <title>Analysis procedures for assessing recovery of high quality, complete, closed genomes from Nanopore long read metagenome sequencing.</title>
        <authorList>
            <person name="Bessarab I."/>
            <person name="Arumugam K."/>
            <person name="Haryono M."/>
            <person name="Liu X."/>
            <person name="Roy S."/>
            <person name="Zuniga-Montanez R.E."/>
            <person name="Qiu G."/>
            <person name="Drautz-Moses D.I."/>
            <person name="Law Y.Y."/>
            <person name="Wuertz S."/>
            <person name="Lauro F.M."/>
            <person name="Huson D.H."/>
            <person name="Williams R.B."/>
        </authorList>
    </citation>
    <scope>NUCLEOTIDE SEQUENCE [LARGE SCALE GENOMIC DNA]</scope>
    <source>
        <strain evidence="3">SSD2</strain>
    </source>
</reference>
<dbReference type="Gene3D" id="1.20.1270.180">
    <property type="match status" value="1"/>
</dbReference>
<feature type="chain" id="PRO_5029880466" evidence="1">
    <location>
        <begin position="19"/>
        <end position="123"/>
    </location>
</feature>
<dbReference type="AlphaFoldDB" id="A0A7L6AR12"/>
<evidence type="ECO:0000259" key="2">
    <source>
        <dbReference type="Pfam" id="PF07007"/>
    </source>
</evidence>
<sequence>MKKLAIALLTLCPNLLFANSACDTPKDAFDDFYCSNKVYLEADKELNGRYTKLKNMLDSNGKKLLKESQVSWLEDRNSNCSRHIEEFFFVSIGCAKEITVERSNFIQDRIRECSSSGCQNSKL</sequence>
<organism evidence="3 4">
    <name type="scientific">Candidatus Thiothrix singaporensis</name>
    <dbReference type="NCBI Taxonomy" id="2799669"/>
    <lineage>
        <taxon>Bacteria</taxon>
        <taxon>Pseudomonadati</taxon>
        <taxon>Pseudomonadota</taxon>
        <taxon>Gammaproteobacteria</taxon>
        <taxon>Thiotrichales</taxon>
        <taxon>Thiotrichaceae</taxon>
        <taxon>Thiothrix</taxon>
    </lineage>
</organism>
<feature type="domain" description="Lysozyme inhibitor LprI-like N-terminal" evidence="2">
    <location>
        <begin position="32"/>
        <end position="102"/>
    </location>
</feature>
<name>A0A7L6AR12_9GAMM</name>
<dbReference type="InterPro" id="IPR009739">
    <property type="entry name" value="LprI-like_N"/>
</dbReference>
<evidence type="ECO:0000313" key="4">
    <source>
        <dbReference type="Proteomes" id="UP000510621"/>
    </source>
</evidence>
<dbReference type="PANTHER" id="PTHR39176">
    <property type="entry name" value="PERIPLASMIC PROTEIN-RELATED"/>
    <property type="match status" value="1"/>
</dbReference>
<accession>A0A7L6AR12</accession>
<protein>
    <submittedName>
        <fullName evidence="3">DUF1311 domain-containing protein</fullName>
    </submittedName>
</protein>
<evidence type="ECO:0000313" key="3">
    <source>
        <dbReference type="EMBL" id="QLQ31490.1"/>
    </source>
</evidence>
<dbReference type="Proteomes" id="UP000510621">
    <property type="component" value="Chromosome"/>
</dbReference>
<keyword evidence="4" id="KW-1185">Reference proteome</keyword>
<proteinExistence type="predicted"/>
<dbReference type="Pfam" id="PF07007">
    <property type="entry name" value="LprI"/>
    <property type="match status" value="1"/>
</dbReference>
<dbReference type="EMBL" id="CP059265">
    <property type="protein sequence ID" value="QLQ31490.1"/>
    <property type="molecule type" value="Genomic_DNA"/>
</dbReference>
<evidence type="ECO:0000256" key="1">
    <source>
        <dbReference type="SAM" id="SignalP"/>
    </source>
</evidence>
<dbReference type="PANTHER" id="PTHR39176:SF1">
    <property type="entry name" value="PERIPLASMIC PROTEIN"/>
    <property type="match status" value="1"/>
</dbReference>
<dbReference type="KEGG" id="this:HZT40_07665"/>
<keyword evidence="1" id="KW-0732">Signal</keyword>
<gene>
    <name evidence="3" type="ORF">HZT40_07665</name>
</gene>
<feature type="signal peptide" evidence="1">
    <location>
        <begin position="1"/>
        <end position="18"/>
    </location>
</feature>